<name>A0A645BY28_9ZZZZ</name>
<dbReference type="SUPFAM" id="SSF51998">
    <property type="entry name" value="PFL-like glycyl radical enzymes"/>
    <property type="match status" value="1"/>
</dbReference>
<dbReference type="NCBIfam" id="TIGR02487">
    <property type="entry name" value="NrdD"/>
    <property type="match status" value="1"/>
</dbReference>
<dbReference type="GO" id="GO:0008998">
    <property type="term" value="F:ribonucleoside-triphosphate reductase (thioredoxin) activity"/>
    <property type="evidence" value="ECO:0007669"/>
    <property type="project" value="InterPro"/>
</dbReference>
<dbReference type="InterPro" id="IPR012833">
    <property type="entry name" value="NrdD"/>
</dbReference>
<dbReference type="GO" id="GO:0006260">
    <property type="term" value="P:DNA replication"/>
    <property type="evidence" value="ECO:0007669"/>
    <property type="project" value="InterPro"/>
</dbReference>
<dbReference type="Pfam" id="PF13597">
    <property type="entry name" value="NRDD"/>
    <property type="match status" value="1"/>
</dbReference>
<dbReference type="GO" id="GO:0009265">
    <property type="term" value="P:2'-deoxyribonucleotide biosynthetic process"/>
    <property type="evidence" value="ECO:0007669"/>
    <property type="project" value="TreeGrafter"/>
</dbReference>
<dbReference type="AlphaFoldDB" id="A0A645BY28"/>
<dbReference type="PANTHER" id="PTHR21075">
    <property type="entry name" value="ANAEROBIC RIBONUCLEOSIDE-TRIPHOSPHATE REDUCTASE"/>
    <property type="match status" value="1"/>
</dbReference>
<comment type="caution">
    <text evidence="1">The sequence shown here is derived from an EMBL/GenBank/DDBJ whole genome shotgun (WGS) entry which is preliminary data.</text>
</comment>
<organism evidence="1">
    <name type="scientific">bioreactor metagenome</name>
    <dbReference type="NCBI Taxonomy" id="1076179"/>
    <lineage>
        <taxon>unclassified sequences</taxon>
        <taxon>metagenomes</taxon>
        <taxon>ecological metagenomes</taxon>
    </lineage>
</organism>
<dbReference type="EMBL" id="VSSQ01023262">
    <property type="protein sequence ID" value="MPM70087.1"/>
    <property type="molecule type" value="Genomic_DNA"/>
</dbReference>
<evidence type="ECO:0000313" key="1">
    <source>
        <dbReference type="EMBL" id="MPM70087.1"/>
    </source>
</evidence>
<gene>
    <name evidence="1" type="ORF">SDC9_117039</name>
</gene>
<protein>
    <submittedName>
        <fullName evidence="1">Uncharacterized protein</fullName>
    </submittedName>
</protein>
<dbReference type="GO" id="GO:0031250">
    <property type="term" value="C:anaerobic ribonucleoside-triphosphate reductase complex"/>
    <property type="evidence" value="ECO:0007669"/>
    <property type="project" value="TreeGrafter"/>
</dbReference>
<dbReference type="PANTHER" id="PTHR21075:SF0">
    <property type="entry name" value="ANAEROBIC RIBONUCLEOSIDE-TRIPHOSPHATE REDUCTASE"/>
    <property type="match status" value="1"/>
</dbReference>
<sequence>MDFTYGDCQKEMDMINKAFLDIMIQGDYEGRGFQYPIPTYSITKNFDWSAKENTRLLFEMTAKYGTPYFSNYINSDMEPSDVRSMCCRLRLDLRELRKKSGGFFGSGESTGSIGVVTINLPRIAYLTATPEDFYKHLDNIMDIAARSLKTKRDVITKLLNAGLYLYTKRYLGSLHNHFSTIGIIGMNEVGLNAPWLKADLTHETTQAFAKEVLNHMRERLSSYQEQYGDLYNLEATPAESTTYRLAKMDAARYPQIITAAKPQETPYYTNSSHLPVGYTADVFSALDIQDQLQTLYTSGTVFHVFLGEKMPDWQSTAKLVKTIAENYELPYYTISPTYSVCAKHGYLSGEHFTCPHCGSETEVYSRITGYYRPVKNWNNGKQQEFQDRKEYIINQK</sequence>
<accession>A0A645BY28</accession>
<dbReference type="GO" id="GO:0004748">
    <property type="term" value="F:ribonucleoside-diphosphate reductase activity, thioredoxin disulfide as acceptor"/>
    <property type="evidence" value="ECO:0007669"/>
    <property type="project" value="TreeGrafter"/>
</dbReference>
<reference evidence="1" key="1">
    <citation type="submission" date="2019-08" db="EMBL/GenBank/DDBJ databases">
        <authorList>
            <person name="Kucharzyk K."/>
            <person name="Murdoch R.W."/>
            <person name="Higgins S."/>
            <person name="Loffler F."/>
        </authorList>
    </citation>
    <scope>NUCLEOTIDE SEQUENCE</scope>
</reference>
<proteinExistence type="predicted"/>
<dbReference type="NCBIfam" id="NF006126">
    <property type="entry name" value="PRK08270.1"/>
    <property type="match status" value="1"/>
</dbReference>
<dbReference type="Gene3D" id="3.20.70.20">
    <property type="match status" value="1"/>
</dbReference>